<dbReference type="AlphaFoldDB" id="E4WYM4"/>
<reference evidence="6" key="1">
    <citation type="journal article" date="2010" name="Science">
        <title>Plasticity of animal genome architecture unmasked by rapid evolution of a pelagic tunicate.</title>
        <authorList>
            <person name="Denoeud F."/>
            <person name="Henriet S."/>
            <person name="Mungpakdee S."/>
            <person name="Aury J.M."/>
            <person name="Da Silva C."/>
            <person name="Brinkmann H."/>
            <person name="Mikhaleva J."/>
            <person name="Olsen L.C."/>
            <person name="Jubin C."/>
            <person name="Canestro C."/>
            <person name="Bouquet J.M."/>
            <person name="Danks G."/>
            <person name="Poulain J."/>
            <person name="Campsteijn C."/>
            <person name="Adamski M."/>
            <person name="Cross I."/>
            <person name="Yadetie F."/>
            <person name="Muffato M."/>
            <person name="Louis A."/>
            <person name="Butcher S."/>
            <person name="Tsagkogeorga G."/>
            <person name="Konrad A."/>
            <person name="Singh S."/>
            <person name="Jensen M.F."/>
            <person name="Cong E.H."/>
            <person name="Eikeseth-Otteraa H."/>
            <person name="Noel B."/>
            <person name="Anthouard V."/>
            <person name="Porcel B.M."/>
            <person name="Kachouri-Lafond R."/>
            <person name="Nishino A."/>
            <person name="Ugolini M."/>
            <person name="Chourrout P."/>
            <person name="Nishida H."/>
            <person name="Aasland R."/>
            <person name="Huzurbazar S."/>
            <person name="Westhof E."/>
            <person name="Delsuc F."/>
            <person name="Lehrach H."/>
            <person name="Reinhardt R."/>
            <person name="Weissenbach J."/>
            <person name="Roy S.W."/>
            <person name="Artiguenave F."/>
            <person name="Postlethwait J.H."/>
            <person name="Manak J.R."/>
            <person name="Thompson E.M."/>
            <person name="Jaillon O."/>
            <person name="Du Pasquier L."/>
            <person name="Boudinot P."/>
            <person name="Liberles D.A."/>
            <person name="Volff J.N."/>
            <person name="Philippe H."/>
            <person name="Lenhard B."/>
            <person name="Roest Crollius H."/>
            <person name="Wincker P."/>
            <person name="Chourrout D."/>
        </authorList>
    </citation>
    <scope>NUCLEOTIDE SEQUENCE [LARGE SCALE GENOMIC DNA]</scope>
</reference>
<dbReference type="EMBL" id="FN653019">
    <property type="protein sequence ID" value="CBY22788.1"/>
    <property type="molecule type" value="Genomic_DNA"/>
</dbReference>
<dbReference type="CDD" id="cd12362">
    <property type="entry name" value="RRM3_CELF1-6"/>
    <property type="match status" value="1"/>
</dbReference>
<dbReference type="InterPro" id="IPR000504">
    <property type="entry name" value="RRM_dom"/>
</dbReference>
<dbReference type="GO" id="GO:0005737">
    <property type="term" value="C:cytoplasm"/>
    <property type="evidence" value="ECO:0007669"/>
    <property type="project" value="UniProtKB-ARBA"/>
</dbReference>
<dbReference type="CDD" id="cd12361">
    <property type="entry name" value="RRM1_2_CELF1-6_like"/>
    <property type="match status" value="1"/>
</dbReference>
<dbReference type="InterPro" id="IPR012677">
    <property type="entry name" value="Nucleotide-bd_a/b_plait_sf"/>
</dbReference>
<gene>
    <name evidence="6" type="ORF">GSOID_T00013562001</name>
</gene>
<dbReference type="Pfam" id="PF00076">
    <property type="entry name" value="RRM_1"/>
    <property type="match status" value="3"/>
</dbReference>
<dbReference type="GO" id="GO:0009967">
    <property type="term" value="P:positive regulation of signal transduction"/>
    <property type="evidence" value="ECO:0007669"/>
    <property type="project" value="UniProtKB-ARBA"/>
</dbReference>
<feature type="compositionally biased region" description="Low complexity" evidence="4">
    <location>
        <begin position="229"/>
        <end position="247"/>
    </location>
</feature>
<dbReference type="PROSITE" id="PS50102">
    <property type="entry name" value="RRM"/>
    <property type="match status" value="3"/>
</dbReference>
<feature type="domain" description="RRM" evidence="5">
    <location>
        <begin position="1"/>
        <end position="63"/>
    </location>
</feature>
<evidence type="ECO:0000259" key="5">
    <source>
        <dbReference type="PROSITE" id="PS50102"/>
    </source>
</evidence>
<dbReference type="InParanoid" id="E4WYM4"/>
<dbReference type="FunFam" id="3.30.70.330:FF:000383">
    <property type="entry name" value="Sex lethal, isoform D"/>
    <property type="match status" value="1"/>
</dbReference>
<keyword evidence="7" id="KW-1185">Reference proteome</keyword>
<keyword evidence="1" id="KW-0677">Repeat</keyword>
<evidence type="ECO:0000256" key="2">
    <source>
        <dbReference type="ARBA" id="ARBA00022884"/>
    </source>
</evidence>
<dbReference type="SUPFAM" id="SSF54928">
    <property type="entry name" value="RNA-binding domain, RBD"/>
    <property type="match status" value="3"/>
</dbReference>
<dbReference type="GO" id="GO:0005634">
    <property type="term" value="C:nucleus"/>
    <property type="evidence" value="ECO:0007669"/>
    <property type="project" value="TreeGrafter"/>
</dbReference>
<dbReference type="InterPro" id="IPR035979">
    <property type="entry name" value="RBD_domain_sf"/>
</dbReference>
<feature type="domain" description="RRM" evidence="5">
    <location>
        <begin position="269"/>
        <end position="347"/>
    </location>
</feature>
<dbReference type="GO" id="GO:0003729">
    <property type="term" value="F:mRNA binding"/>
    <property type="evidence" value="ECO:0007669"/>
    <property type="project" value="TreeGrafter"/>
</dbReference>
<dbReference type="GO" id="GO:0010629">
    <property type="term" value="P:negative regulation of gene expression"/>
    <property type="evidence" value="ECO:0007669"/>
    <property type="project" value="UniProtKB-ARBA"/>
</dbReference>
<dbReference type="OrthoDB" id="410044at2759"/>
<evidence type="ECO:0000313" key="6">
    <source>
        <dbReference type="EMBL" id="CBY22788.1"/>
    </source>
</evidence>
<feature type="domain" description="RRM" evidence="5">
    <location>
        <begin position="69"/>
        <end position="149"/>
    </location>
</feature>
<organism evidence="6">
    <name type="scientific">Oikopleura dioica</name>
    <name type="common">Tunicate</name>
    <dbReference type="NCBI Taxonomy" id="34765"/>
    <lineage>
        <taxon>Eukaryota</taxon>
        <taxon>Metazoa</taxon>
        <taxon>Chordata</taxon>
        <taxon>Tunicata</taxon>
        <taxon>Appendicularia</taxon>
        <taxon>Copelata</taxon>
        <taxon>Oikopleuridae</taxon>
        <taxon>Oikopleura</taxon>
    </lineage>
</organism>
<keyword evidence="2 3" id="KW-0694">RNA-binding</keyword>
<dbReference type="Gene3D" id="3.30.70.330">
    <property type="match status" value="3"/>
</dbReference>
<sequence>MFKEFGEVFDLQILRDRITGHSRGCCFVTFFETKSADDAQRALNGIRVLPGMLNPVQMRAADSEKRSDRRLFIGMLPITCDEEMLKKMFEQYGKIQELQVLRKFNGTSRRCAFLTFSSRLEAQSAVQALNNTVVSSICAQGMVVRLADTPKQKEKRKLERQLKSCAMQLQRLCTDEDDLVGKLLLPSLCNLALSSTKLPSSSLPLKSHHALPAVSTHHQPFAQNKPIMNNGWNNNNDNGGSTGNASDDSTKSSTENQTIGGTQAGPEGANLFVYHLPKRFNDSDLYALFSTIGELMSAKVYVDRHTQESKCFGFVSYKHIIDASAAIKRFNTYQVDDKRLKVEMKKPRQRTSFVPPSINTFGNDLPVNPVAPVFVPAISNKSVTPIWGPQVESSFFTNLLQ</sequence>
<evidence type="ECO:0000313" key="7">
    <source>
        <dbReference type="Proteomes" id="UP000001307"/>
    </source>
</evidence>
<protein>
    <recommendedName>
        <fullName evidence="5">RRM domain-containing protein</fullName>
    </recommendedName>
</protein>
<evidence type="ECO:0000256" key="3">
    <source>
        <dbReference type="PROSITE-ProRule" id="PRU00176"/>
    </source>
</evidence>
<accession>E4WYM4</accession>
<evidence type="ECO:0000256" key="4">
    <source>
        <dbReference type="SAM" id="MobiDB-lite"/>
    </source>
</evidence>
<dbReference type="PANTHER" id="PTHR48025">
    <property type="entry name" value="OS02G0815200 PROTEIN"/>
    <property type="match status" value="1"/>
</dbReference>
<feature type="compositionally biased region" description="Polar residues" evidence="4">
    <location>
        <begin position="251"/>
        <end position="261"/>
    </location>
</feature>
<dbReference type="InterPro" id="IPR050502">
    <property type="entry name" value="Euk_RNA-bind_prot"/>
</dbReference>
<name>E4WYM4_OIKDI</name>
<dbReference type="Proteomes" id="UP000001307">
    <property type="component" value="Unassembled WGS sequence"/>
</dbReference>
<proteinExistence type="predicted"/>
<dbReference type="SMART" id="SM00360">
    <property type="entry name" value="RRM"/>
    <property type="match status" value="3"/>
</dbReference>
<evidence type="ECO:0000256" key="1">
    <source>
        <dbReference type="ARBA" id="ARBA00022737"/>
    </source>
</evidence>
<dbReference type="PANTHER" id="PTHR48025:SF1">
    <property type="entry name" value="RRM DOMAIN-CONTAINING PROTEIN"/>
    <property type="match status" value="1"/>
</dbReference>
<feature type="region of interest" description="Disordered" evidence="4">
    <location>
        <begin position="222"/>
        <end position="264"/>
    </location>
</feature>